<organism evidence="2 3">
    <name type="scientific">Penicillium expansum</name>
    <name type="common">Blue mold rot fungus</name>
    <dbReference type="NCBI Taxonomy" id="27334"/>
    <lineage>
        <taxon>Eukaryota</taxon>
        <taxon>Fungi</taxon>
        <taxon>Dikarya</taxon>
        <taxon>Ascomycota</taxon>
        <taxon>Pezizomycotina</taxon>
        <taxon>Eurotiomycetes</taxon>
        <taxon>Eurotiomycetidae</taxon>
        <taxon>Eurotiales</taxon>
        <taxon>Aspergillaceae</taxon>
        <taxon>Penicillium</taxon>
    </lineage>
</organism>
<feature type="region of interest" description="Disordered" evidence="1">
    <location>
        <begin position="162"/>
        <end position="195"/>
    </location>
</feature>
<dbReference type="GeneID" id="27678736"/>
<dbReference type="EMBL" id="JQFZ01000250">
    <property type="protein sequence ID" value="KGO53437.1"/>
    <property type="molecule type" value="Genomic_DNA"/>
</dbReference>
<feature type="compositionally biased region" description="Basic and acidic residues" evidence="1">
    <location>
        <begin position="182"/>
        <end position="195"/>
    </location>
</feature>
<comment type="caution">
    <text evidence="2">The sequence shown here is derived from an EMBL/GenBank/DDBJ whole genome shotgun (WGS) entry which is preliminary data.</text>
</comment>
<dbReference type="STRING" id="27334.A0A0A2JDD5"/>
<protein>
    <submittedName>
        <fullName evidence="2">Uncharacterized protein</fullName>
    </submittedName>
</protein>
<dbReference type="AlphaFoldDB" id="A0A0A2JDD5"/>
<dbReference type="CDD" id="cd00303">
    <property type="entry name" value="retropepsin_like"/>
    <property type="match status" value="2"/>
</dbReference>
<sequence length="597" mass="68157">MEANEHNPLRRPFVESLIAETESEPSTVYSNAQSAYSALSEKTTALIRGRWKQIPELSIQIGTKDVIKERLTYEVRRMHAEERMRQKRQLAALRQELYERHGQDHLYRKPLSEPGFSFDLPISSKSPRSEYQNEETHYEERMRQKRKLAALRQELYERREQYRKSLSEPGFSSDLPISSKPPRSEYQNKETHYEQELASKSALSNNHEVRIFEIPCQLANHSTNALGDYGARKNFMREEYALRLGLPISRKSARKVTIGSGKEVTTVGTATVPFRFTGENEGHKLEFQLLPNCIHNVIIGKAFLKLTETFSNIANFCRRVKERVAKGISQFHLLYLGAFTPMFEGSINGQVQTALADSGSKVLLMDEAYARSIGLHIQTGHEHQTRLKFADNSVTDTVGMVYNVKWRFGHDGEFTSPYPLNFHILENAPANVVLSDTFLFDTRAFSEYHRYLIDDDDDCEDEDPLIHLLAIDIDKRKKRTEVNIASFSLADLRHLELVRRGEEADHISTLSKANGTAAQIIENERCAEWDRTFTAVHTKDRPQSLQLLSVAAVSQIQSTTSSHSSTSGLKGSRSNQTHKRGFLKFSTWLKRGILSTS</sequence>
<evidence type="ECO:0000313" key="2">
    <source>
        <dbReference type="EMBL" id="KGO53437.1"/>
    </source>
</evidence>
<dbReference type="HOGENOM" id="CLU_457157_0_0_1"/>
<dbReference type="Gene3D" id="2.40.70.10">
    <property type="entry name" value="Acid Proteases"/>
    <property type="match status" value="2"/>
</dbReference>
<keyword evidence="3" id="KW-1185">Reference proteome</keyword>
<gene>
    <name evidence="2" type="ORF">PEX2_060440</name>
</gene>
<name>A0A0A2JDD5_PENEN</name>
<reference evidence="2 3" key="1">
    <citation type="journal article" date="2015" name="Mol. Plant Microbe Interact.">
        <title>Genome, transcriptome, and functional analyses of Penicillium expansum provide new insights into secondary metabolism and pathogenicity.</title>
        <authorList>
            <person name="Ballester A.R."/>
            <person name="Marcet-Houben M."/>
            <person name="Levin E."/>
            <person name="Sela N."/>
            <person name="Selma-Lazaro C."/>
            <person name="Carmona L."/>
            <person name="Wisniewski M."/>
            <person name="Droby S."/>
            <person name="Gonzalez-Candelas L."/>
            <person name="Gabaldon T."/>
        </authorList>
    </citation>
    <scope>NUCLEOTIDE SEQUENCE [LARGE SCALE GENOMIC DNA]</scope>
    <source>
        <strain evidence="2 3">MD-8</strain>
    </source>
</reference>
<dbReference type="Proteomes" id="UP000030143">
    <property type="component" value="Unassembled WGS sequence"/>
</dbReference>
<dbReference type="VEuPathDB" id="FungiDB:PEXP_068820"/>
<evidence type="ECO:0000256" key="1">
    <source>
        <dbReference type="SAM" id="MobiDB-lite"/>
    </source>
</evidence>
<feature type="region of interest" description="Disordered" evidence="1">
    <location>
        <begin position="118"/>
        <end position="144"/>
    </location>
</feature>
<proteinExistence type="predicted"/>
<accession>A0A0A2JDD5</accession>
<evidence type="ECO:0000313" key="3">
    <source>
        <dbReference type="Proteomes" id="UP000030143"/>
    </source>
</evidence>
<dbReference type="InterPro" id="IPR021109">
    <property type="entry name" value="Peptidase_aspartic_dom_sf"/>
</dbReference>
<dbReference type="RefSeq" id="XP_016596039.1">
    <property type="nucleotide sequence ID" value="XM_016743317.1"/>
</dbReference>